<dbReference type="PROSITE" id="PS01346">
    <property type="entry name" value="CLAUDIN"/>
    <property type="match status" value="1"/>
</dbReference>
<evidence type="ECO:0000256" key="7">
    <source>
        <dbReference type="ARBA" id="ARBA00023136"/>
    </source>
</evidence>
<sequence>MSLVLQIVGLVLGLLSWGLTSSCTSSHHWKVRSQMESVIASQWTYEGLWMSCAATSSGSVQCSRFKTVLGLPVHIQVCRGLMILALVLDLVSSLVSALGLKCTRFSGVSDRTKAQLTLSGGTLFILAGLLSLVAVSLFASRVIQDFYSPVYGGVRFELGSAVYWGWSGSALSVMGGSLLCCSLRGGGARGNQVSGKFSDPHVSYRAPASNYV</sequence>
<comment type="caution">
    <text evidence="8">Lacks conserved residue(s) required for the propagation of feature annotation.</text>
</comment>
<feature type="transmembrane region" description="Helical" evidence="8">
    <location>
        <begin position="121"/>
        <end position="143"/>
    </location>
</feature>
<evidence type="ECO:0000256" key="8">
    <source>
        <dbReference type="RuleBase" id="RU060637"/>
    </source>
</evidence>
<comment type="similarity">
    <text evidence="1 8">Belongs to the claudin family.</text>
</comment>
<dbReference type="Pfam" id="PF00822">
    <property type="entry name" value="PMP22_Claudin"/>
    <property type="match status" value="1"/>
</dbReference>
<protein>
    <recommendedName>
        <fullName evidence="8">Claudin</fullName>
    </recommendedName>
</protein>
<evidence type="ECO:0000256" key="1">
    <source>
        <dbReference type="ARBA" id="ARBA00008295"/>
    </source>
</evidence>
<dbReference type="GO" id="GO:0005198">
    <property type="term" value="F:structural molecule activity"/>
    <property type="evidence" value="ECO:0007669"/>
    <property type="project" value="InterPro"/>
</dbReference>
<dbReference type="EMBL" id="OZ035832">
    <property type="protein sequence ID" value="CAL1571292.1"/>
    <property type="molecule type" value="Genomic_DNA"/>
</dbReference>
<keyword evidence="2 8" id="KW-0796">Tight junction</keyword>
<dbReference type="InterPro" id="IPR004031">
    <property type="entry name" value="PMP22/EMP/MP20/Claudin"/>
</dbReference>
<name>A0AAV2J1I3_KNICA</name>
<evidence type="ECO:0000256" key="9">
    <source>
        <dbReference type="SAM" id="SignalP"/>
    </source>
</evidence>
<feature type="transmembrane region" description="Helical" evidence="8">
    <location>
        <begin position="81"/>
        <end position="100"/>
    </location>
</feature>
<dbReference type="Gene3D" id="1.20.140.150">
    <property type="match status" value="1"/>
</dbReference>
<evidence type="ECO:0000256" key="5">
    <source>
        <dbReference type="ARBA" id="ARBA00022949"/>
    </source>
</evidence>
<feature type="transmembrane region" description="Helical" evidence="8">
    <location>
        <begin position="163"/>
        <end position="183"/>
    </location>
</feature>
<evidence type="ECO:0000313" key="11">
    <source>
        <dbReference type="Proteomes" id="UP001497482"/>
    </source>
</evidence>
<evidence type="ECO:0000256" key="4">
    <source>
        <dbReference type="ARBA" id="ARBA00022692"/>
    </source>
</evidence>
<dbReference type="AlphaFoldDB" id="A0AAV2J1I3"/>
<evidence type="ECO:0000313" key="10">
    <source>
        <dbReference type="EMBL" id="CAL1571292.1"/>
    </source>
</evidence>
<accession>A0AAV2J1I3</accession>
<evidence type="ECO:0000256" key="6">
    <source>
        <dbReference type="ARBA" id="ARBA00022989"/>
    </source>
</evidence>
<evidence type="ECO:0000256" key="3">
    <source>
        <dbReference type="ARBA" id="ARBA00022475"/>
    </source>
</evidence>
<keyword evidence="7 8" id="KW-0472">Membrane</keyword>
<reference evidence="10 11" key="1">
    <citation type="submission" date="2024-04" db="EMBL/GenBank/DDBJ databases">
        <authorList>
            <person name="Waldvogel A.-M."/>
            <person name="Schoenle A."/>
        </authorList>
    </citation>
    <scope>NUCLEOTIDE SEQUENCE [LARGE SCALE GENOMIC DNA]</scope>
</reference>
<organism evidence="10 11">
    <name type="scientific">Knipowitschia caucasica</name>
    <name type="common">Caucasian dwarf goby</name>
    <name type="synonym">Pomatoschistus caucasicus</name>
    <dbReference type="NCBI Taxonomy" id="637954"/>
    <lineage>
        <taxon>Eukaryota</taxon>
        <taxon>Metazoa</taxon>
        <taxon>Chordata</taxon>
        <taxon>Craniata</taxon>
        <taxon>Vertebrata</taxon>
        <taxon>Euteleostomi</taxon>
        <taxon>Actinopterygii</taxon>
        <taxon>Neopterygii</taxon>
        <taxon>Teleostei</taxon>
        <taxon>Neoteleostei</taxon>
        <taxon>Acanthomorphata</taxon>
        <taxon>Gobiaria</taxon>
        <taxon>Gobiiformes</taxon>
        <taxon>Gobioidei</taxon>
        <taxon>Gobiidae</taxon>
        <taxon>Gobiinae</taxon>
        <taxon>Knipowitschia</taxon>
    </lineage>
</organism>
<gene>
    <name evidence="10" type="ORF">KC01_LOCUS3423</name>
</gene>
<keyword evidence="3 8" id="KW-1003">Cell membrane</keyword>
<comment type="subcellular location">
    <subcellularLocation>
        <location evidence="8">Cell junction</location>
        <location evidence="8">Tight junction</location>
    </subcellularLocation>
    <subcellularLocation>
        <location evidence="8">Cell membrane</location>
        <topology evidence="8">Multi-pass membrane protein</topology>
    </subcellularLocation>
</comment>
<keyword evidence="5 8" id="KW-0965">Cell junction</keyword>
<dbReference type="GO" id="GO:0005886">
    <property type="term" value="C:plasma membrane"/>
    <property type="evidence" value="ECO:0007669"/>
    <property type="project" value="UniProtKB-SubCell"/>
</dbReference>
<keyword evidence="6 8" id="KW-1133">Transmembrane helix</keyword>
<dbReference type="Proteomes" id="UP001497482">
    <property type="component" value="Chromosome 10"/>
</dbReference>
<dbReference type="PRINTS" id="PR01077">
    <property type="entry name" value="CLAUDIN"/>
</dbReference>
<dbReference type="PANTHER" id="PTHR12002">
    <property type="entry name" value="CLAUDIN"/>
    <property type="match status" value="1"/>
</dbReference>
<dbReference type="GO" id="GO:0005923">
    <property type="term" value="C:bicellular tight junction"/>
    <property type="evidence" value="ECO:0007669"/>
    <property type="project" value="UniProtKB-SubCell"/>
</dbReference>
<comment type="function">
    <text evidence="8">Claudins function as major constituents of the tight junction complexes that regulate the permeability of epithelia.</text>
</comment>
<feature type="chain" id="PRO_5043920675" description="Claudin" evidence="9">
    <location>
        <begin position="23"/>
        <end position="212"/>
    </location>
</feature>
<keyword evidence="11" id="KW-1185">Reference proteome</keyword>
<feature type="signal peptide" evidence="9">
    <location>
        <begin position="1"/>
        <end position="22"/>
    </location>
</feature>
<dbReference type="InterPro" id="IPR006187">
    <property type="entry name" value="Claudin"/>
</dbReference>
<dbReference type="InterPro" id="IPR017974">
    <property type="entry name" value="Claudin_CS"/>
</dbReference>
<keyword evidence="4 8" id="KW-0812">Transmembrane</keyword>
<evidence type="ECO:0000256" key="2">
    <source>
        <dbReference type="ARBA" id="ARBA00022427"/>
    </source>
</evidence>
<proteinExistence type="inferred from homology"/>
<keyword evidence="9" id="KW-0732">Signal</keyword>